<gene>
    <name evidence="1" type="ORF">DPMN_000816</name>
</gene>
<organism evidence="1 2">
    <name type="scientific">Dreissena polymorpha</name>
    <name type="common">Zebra mussel</name>
    <name type="synonym">Mytilus polymorpha</name>
    <dbReference type="NCBI Taxonomy" id="45954"/>
    <lineage>
        <taxon>Eukaryota</taxon>
        <taxon>Metazoa</taxon>
        <taxon>Spiralia</taxon>
        <taxon>Lophotrochozoa</taxon>
        <taxon>Mollusca</taxon>
        <taxon>Bivalvia</taxon>
        <taxon>Autobranchia</taxon>
        <taxon>Heteroconchia</taxon>
        <taxon>Euheterodonta</taxon>
        <taxon>Imparidentia</taxon>
        <taxon>Neoheterodontei</taxon>
        <taxon>Myida</taxon>
        <taxon>Dreissenoidea</taxon>
        <taxon>Dreissenidae</taxon>
        <taxon>Dreissena</taxon>
    </lineage>
</organism>
<sequence length="69" mass="7334">MVSKPGTNNKKLYSYVKCMKSDSSGAAPLKKDGTSHSDPSAKAEILNSQFSSVFTEEDVTNLPSMGPGH</sequence>
<reference evidence="1" key="2">
    <citation type="submission" date="2020-11" db="EMBL/GenBank/DDBJ databases">
        <authorList>
            <person name="McCartney M.A."/>
            <person name="Auch B."/>
            <person name="Kono T."/>
            <person name="Mallez S."/>
            <person name="Becker A."/>
            <person name="Gohl D.M."/>
            <person name="Silverstein K.A.T."/>
            <person name="Koren S."/>
            <person name="Bechman K.B."/>
            <person name="Herman A."/>
            <person name="Abrahante J.E."/>
            <person name="Garbe J."/>
        </authorList>
    </citation>
    <scope>NUCLEOTIDE SEQUENCE</scope>
    <source>
        <strain evidence="1">Duluth1</strain>
        <tissue evidence="1">Whole animal</tissue>
    </source>
</reference>
<keyword evidence="2" id="KW-1185">Reference proteome</keyword>
<comment type="caution">
    <text evidence="1">The sequence shown here is derived from an EMBL/GenBank/DDBJ whole genome shotgun (WGS) entry which is preliminary data.</text>
</comment>
<dbReference type="AlphaFoldDB" id="A0A9D4MHD6"/>
<dbReference type="EMBL" id="JAIWYP010000001">
    <property type="protein sequence ID" value="KAH3876963.1"/>
    <property type="molecule type" value="Genomic_DNA"/>
</dbReference>
<accession>A0A9D4MHD6</accession>
<evidence type="ECO:0000313" key="2">
    <source>
        <dbReference type="Proteomes" id="UP000828390"/>
    </source>
</evidence>
<proteinExistence type="predicted"/>
<evidence type="ECO:0000313" key="1">
    <source>
        <dbReference type="EMBL" id="KAH3876963.1"/>
    </source>
</evidence>
<reference evidence="1" key="1">
    <citation type="journal article" date="2019" name="bioRxiv">
        <title>The Genome of the Zebra Mussel, Dreissena polymorpha: A Resource for Invasive Species Research.</title>
        <authorList>
            <person name="McCartney M.A."/>
            <person name="Auch B."/>
            <person name="Kono T."/>
            <person name="Mallez S."/>
            <person name="Zhang Y."/>
            <person name="Obille A."/>
            <person name="Becker A."/>
            <person name="Abrahante J.E."/>
            <person name="Garbe J."/>
            <person name="Badalamenti J.P."/>
            <person name="Herman A."/>
            <person name="Mangelson H."/>
            <person name="Liachko I."/>
            <person name="Sullivan S."/>
            <person name="Sone E.D."/>
            <person name="Koren S."/>
            <person name="Silverstein K.A.T."/>
            <person name="Beckman K.B."/>
            <person name="Gohl D.M."/>
        </authorList>
    </citation>
    <scope>NUCLEOTIDE SEQUENCE</scope>
    <source>
        <strain evidence="1">Duluth1</strain>
        <tissue evidence="1">Whole animal</tissue>
    </source>
</reference>
<name>A0A9D4MHD6_DREPO</name>
<protein>
    <submittedName>
        <fullName evidence="1">Uncharacterized protein</fullName>
    </submittedName>
</protein>
<dbReference type="Proteomes" id="UP000828390">
    <property type="component" value="Unassembled WGS sequence"/>
</dbReference>